<sequence>MSLDVRGGKRRAPGSASSLVSADVRAHNLGIVARYLAENGPSSRSQIAEGSGLTRGAVTVLASSLIEAAVVREAQPKYKAGKGRPIVPLELASDDVALLVLQLDADKATALLSSVAGDVLLRIAEPHGRPMGRPELILDVLAATLDRALEASREMGRRVAELTIVAFAPVGGDPVQVIADTDLGWGHVDVIGGLRARVQGFPEAVRLVGDVHVAAVAEQGFNPGIKDLCYVKSNSGIGGALIVDGKLVRGGFGLAGALGHLPVRPGGIVCECGQIGCLVTVAGPDAVLIAAGMGEELHRDGLTSALAEFSRRVLVGEPAATAVWDEARVWIARSLQLVAVTLDPQLIVLGGYWSLLSESIGQSFAEQRKGFFATGAGSAVRVVPGRLGDDAALLGALWQARDRYFSGPLEIKT</sequence>
<dbReference type="Pfam" id="PF00480">
    <property type="entry name" value="ROK"/>
    <property type="match status" value="1"/>
</dbReference>
<evidence type="ECO:0000313" key="3">
    <source>
        <dbReference type="Proteomes" id="UP000464186"/>
    </source>
</evidence>
<gene>
    <name evidence="2" type="ORF">GU243_00385</name>
</gene>
<dbReference type="Gene3D" id="1.10.10.10">
    <property type="entry name" value="Winged helix-like DNA-binding domain superfamily/Winged helix DNA-binding domain"/>
    <property type="match status" value="1"/>
</dbReference>
<dbReference type="PANTHER" id="PTHR18964">
    <property type="entry name" value="ROK (REPRESSOR, ORF, KINASE) FAMILY"/>
    <property type="match status" value="1"/>
</dbReference>
<dbReference type="Proteomes" id="UP000464186">
    <property type="component" value="Chromosome"/>
</dbReference>
<dbReference type="AlphaFoldDB" id="A0A6P1NJ63"/>
<comment type="similarity">
    <text evidence="1">Belongs to the ROK (NagC/XylR) family.</text>
</comment>
<dbReference type="Gene3D" id="3.30.420.40">
    <property type="match status" value="2"/>
</dbReference>
<protein>
    <submittedName>
        <fullName evidence="2">ROK family protein</fullName>
    </submittedName>
</protein>
<proteinExistence type="inferred from homology"/>
<accession>A0A6P1NJ63</accession>
<dbReference type="PANTHER" id="PTHR18964:SF149">
    <property type="entry name" value="BIFUNCTIONAL UDP-N-ACETYLGLUCOSAMINE 2-EPIMERASE_N-ACETYLMANNOSAMINE KINASE"/>
    <property type="match status" value="1"/>
</dbReference>
<dbReference type="InterPro" id="IPR000600">
    <property type="entry name" value="ROK"/>
</dbReference>
<dbReference type="SUPFAM" id="SSF46785">
    <property type="entry name" value="Winged helix' DNA-binding domain"/>
    <property type="match status" value="1"/>
</dbReference>
<dbReference type="SUPFAM" id="SSF53067">
    <property type="entry name" value="Actin-like ATPase domain"/>
    <property type="match status" value="2"/>
</dbReference>
<dbReference type="InterPro" id="IPR036388">
    <property type="entry name" value="WH-like_DNA-bd_sf"/>
</dbReference>
<dbReference type="InterPro" id="IPR043129">
    <property type="entry name" value="ATPase_NBD"/>
</dbReference>
<dbReference type="KEGG" id="psey:GU243_00385"/>
<dbReference type="InterPro" id="IPR036390">
    <property type="entry name" value="WH_DNA-bd_sf"/>
</dbReference>
<reference evidence="2 3" key="1">
    <citation type="submission" date="2020-01" db="EMBL/GenBank/DDBJ databases">
        <title>Pseudarthrobacter psychrotolerans sp. nov., isolated from antarctic soil.</title>
        <authorList>
            <person name="Shin Y."/>
            <person name="Park W."/>
        </authorList>
    </citation>
    <scope>NUCLEOTIDE SEQUENCE [LARGE SCALE GENOMIC DNA]</scope>
    <source>
        <strain evidence="2 3">YJ56</strain>
    </source>
</reference>
<dbReference type="EMBL" id="CP047898">
    <property type="protein sequence ID" value="QHK18500.1"/>
    <property type="molecule type" value="Genomic_DNA"/>
</dbReference>
<evidence type="ECO:0000313" key="2">
    <source>
        <dbReference type="EMBL" id="QHK18500.1"/>
    </source>
</evidence>
<keyword evidence="3" id="KW-1185">Reference proteome</keyword>
<name>A0A6P1NJ63_9MICC</name>
<organism evidence="2 3">
    <name type="scientific">Pseudarthrobacter psychrotolerans</name>
    <dbReference type="NCBI Taxonomy" id="2697569"/>
    <lineage>
        <taxon>Bacteria</taxon>
        <taxon>Bacillati</taxon>
        <taxon>Actinomycetota</taxon>
        <taxon>Actinomycetes</taxon>
        <taxon>Micrococcales</taxon>
        <taxon>Micrococcaceae</taxon>
        <taxon>Pseudarthrobacter</taxon>
    </lineage>
</organism>
<evidence type="ECO:0000256" key="1">
    <source>
        <dbReference type="ARBA" id="ARBA00006479"/>
    </source>
</evidence>